<dbReference type="InterPro" id="IPR010129">
    <property type="entry name" value="T1SS_HlyD"/>
</dbReference>
<dbReference type="Pfam" id="PF25994">
    <property type="entry name" value="HH_AprE"/>
    <property type="match status" value="1"/>
</dbReference>
<protein>
    <recommendedName>
        <fullName evidence="9">Membrane fusion protein (MFP) family protein</fullName>
    </recommendedName>
</protein>
<dbReference type="NCBIfam" id="TIGR01843">
    <property type="entry name" value="type_I_hlyD"/>
    <property type="match status" value="1"/>
</dbReference>
<evidence type="ECO:0000259" key="12">
    <source>
        <dbReference type="Pfam" id="PF26002"/>
    </source>
</evidence>
<dbReference type="Pfam" id="PF26002">
    <property type="entry name" value="Beta-barrel_AprE"/>
    <property type="match status" value="1"/>
</dbReference>
<dbReference type="InterPro" id="IPR050739">
    <property type="entry name" value="MFP"/>
</dbReference>
<name>A0ABW3JC73_9HYPH</name>
<evidence type="ECO:0000313" key="14">
    <source>
        <dbReference type="Proteomes" id="UP001597102"/>
    </source>
</evidence>
<comment type="caution">
    <text evidence="13">The sequence shown here is derived from an EMBL/GenBank/DDBJ whole genome shotgun (WGS) entry which is preliminary data.</text>
</comment>
<evidence type="ECO:0000256" key="10">
    <source>
        <dbReference type="SAM" id="Coils"/>
    </source>
</evidence>
<dbReference type="Gene3D" id="2.40.30.170">
    <property type="match status" value="1"/>
</dbReference>
<dbReference type="PANTHER" id="PTHR30386:SF17">
    <property type="entry name" value="ALKALINE PROTEASE SECRETION PROTEIN APRE"/>
    <property type="match status" value="1"/>
</dbReference>
<keyword evidence="8" id="KW-0472">Membrane</keyword>
<evidence type="ECO:0000313" key="13">
    <source>
        <dbReference type="EMBL" id="MFD0987928.1"/>
    </source>
</evidence>
<evidence type="ECO:0000256" key="5">
    <source>
        <dbReference type="ARBA" id="ARBA00022519"/>
    </source>
</evidence>
<comment type="subcellular location">
    <subcellularLocation>
        <location evidence="1 9">Cell inner membrane</location>
        <topology evidence="1 9">Single-pass membrane protein</topology>
    </subcellularLocation>
</comment>
<dbReference type="EMBL" id="JBHTJO010000001">
    <property type="protein sequence ID" value="MFD0987928.1"/>
    <property type="molecule type" value="Genomic_DNA"/>
</dbReference>
<sequence length="436" mass="48016">MAANQTHQTKAALRRHMLLGLACTLLLVGGLGAWAVVTEISGAVIAPGVLEVDSSVKKVQHPTGGVVGELLVREGDKVEAGQVLVRLDETQTRSNLAIVAKSIDEFLAREARLEAEKTGADNLDFADELMVRRDDPTVKKLMTGERKLFELRKNAREGRKAQLQERIAQLNEEISGLTEQAEAKKSEMALLEKELGAVRTLWDKKLVQLNRVTALERDAARLAGERGQLIASIAQAKGKIAEVKLQIIQVDEEMRSEVAQQLAEIRASLSELAERKVAAEDQLKRVDIRSPQNGIVHELEVHTVGGVVSAGEPLMLIVPRDDDLIVEAKVSPNDIDQLRPGQRAVLHFSGFNQRTTPEVDGEISRIGADLSTDKATGRQYFLARVTIDPKSLEKLGDLKLVPGMPVEVFMKTEPRTVLSFLLKPLQDQIERTFREA</sequence>
<keyword evidence="4 9" id="KW-1003">Cell membrane</keyword>
<feature type="domain" description="AprE-like long alpha-helical hairpin" evidence="11">
    <location>
        <begin position="93"/>
        <end position="282"/>
    </location>
</feature>
<keyword evidence="5 9" id="KW-0997">Cell inner membrane</keyword>
<gene>
    <name evidence="13" type="ORF">ACFQ2F_12550</name>
</gene>
<evidence type="ECO:0000256" key="6">
    <source>
        <dbReference type="ARBA" id="ARBA00022692"/>
    </source>
</evidence>
<dbReference type="PANTHER" id="PTHR30386">
    <property type="entry name" value="MEMBRANE FUSION SUBUNIT OF EMRAB-TOLC MULTIDRUG EFFLUX PUMP"/>
    <property type="match status" value="1"/>
</dbReference>
<dbReference type="InterPro" id="IPR011053">
    <property type="entry name" value="Single_hybrid_motif"/>
</dbReference>
<evidence type="ECO:0000256" key="9">
    <source>
        <dbReference type="RuleBase" id="RU365093"/>
    </source>
</evidence>
<evidence type="ECO:0000259" key="11">
    <source>
        <dbReference type="Pfam" id="PF25994"/>
    </source>
</evidence>
<dbReference type="SUPFAM" id="SSF51230">
    <property type="entry name" value="Single hybrid motif"/>
    <property type="match status" value="1"/>
</dbReference>
<keyword evidence="10" id="KW-0175">Coiled coil</keyword>
<evidence type="ECO:0000256" key="1">
    <source>
        <dbReference type="ARBA" id="ARBA00004377"/>
    </source>
</evidence>
<organism evidence="13 14">
    <name type="scientific">Methyloligella solikamskensis</name>
    <dbReference type="NCBI Taxonomy" id="1177756"/>
    <lineage>
        <taxon>Bacteria</taxon>
        <taxon>Pseudomonadati</taxon>
        <taxon>Pseudomonadota</taxon>
        <taxon>Alphaproteobacteria</taxon>
        <taxon>Hyphomicrobiales</taxon>
        <taxon>Hyphomicrobiaceae</taxon>
        <taxon>Methyloligella</taxon>
    </lineage>
</organism>
<accession>A0ABW3JC73</accession>
<keyword evidence="6" id="KW-0812">Transmembrane</keyword>
<feature type="domain" description="AprE-like beta-barrel" evidence="12">
    <location>
        <begin position="324"/>
        <end position="413"/>
    </location>
</feature>
<dbReference type="InterPro" id="IPR058781">
    <property type="entry name" value="HH_AprE-like"/>
</dbReference>
<dbReference type="RefSeq" id="WP_379090362.1">
    <property type="nucleotide sequence ID" value="NZ_JBHTJO010000001.1"/>
</dbReference>
<dbReference type="Proteomes" id="UP001597102">
    <property type="component" value="Unassembled WGS sequence"/>
</dbReference>
<dbReference type="Gene3D" id="1.10.287.1490">
    <property type="match status" value="1"/>
</dbReference>
<dbReference type="InterPro" id="IPR058982">
    <property type="entry name" value="Beta-barrel_AprE"/>
</dbReference>
<evidence type="ECO:0000256" key="8">
    <source>
        <dbReference type="ARBA" id="ARBA00023136"/>
    </source>
</evidence>
<feature type="coiled-coil region" evidence="10">
    <location>
        <begin position="233"/>
        <end position="289"/>
    </location>
</feature>
<evidence type="ECO:0000256" key="2">
    <source>
        <dbReference type="ARBA" id="ARBA00009477"/>
    </source>
</evidence>
<reference evidence="14" key="1">
    <citation type="journal article" date="2019" name="Int. J. Syst. Evol. Microbiol.">
        <title>The Global Catalogue of Microorganisms (GCM) 10K type strain sequencing project: providing services to taxonomists for standard genome sequencing and annotation.</title>
        <authorList>
            <consortium name="The Broad Institute Genomics Platform"/>
            <consortium name="The Broad Institute Genome Sequencing Center for Infectious Disease"/>
            <person name="Wu L."/>
            <person name="Ma J."/>
        </authorList>
    </citation>
    <scope>NUCLEOTIDE SEQUENCE [LARGE SCALE GENOMIC DNA]</scope>
    <source>
        <strain evidence="14">CCUG 61697</strain>
    </source>
</reference>
<proteinExistence type="inferred from homology"/>
<dbReference type="Gene3D" id="2.40.50.100">
    <property type="match status" value="1"/>
</dbReference>
<feature type="coiled-coil region" evidence="10">
    <location>
        <begin position="153"/>
        <end position="194"/>
    </location>
</feature>
<comment type="similarity">
    <text evidence="2 9">Belongs to the membrane fusion protein (MFP) (TC 8.A.1) family.</text>
</comment>
<evidence type="ECO:0000256" key="3">
    <source>
        <dbReference type="ARBA" id="ARBA00022448"/>
    </source>
</evidence>
<keyword evidence="14" id="KW-1185">Reference proteome</keyword>
<keyword evidence="7" id="KW-1133">Transmembrane helix</keyword>
<evidence type="ECO:0000256" key="4">
    <source>
        <dbReference type="ARBA" id="ARBA00022475"/>
    </source>
</evidence>
<dbReference type="PRINTS" id="PR01490">
    <property type="entry name" value="RTXTOXIND"/>
</dbReference>
<keyword evidence="3 9" id="KW-0813">Transport</keyword>
<evidence type="ECO:0000256" key="7">
    <source>
        <dbReference type="ARBA" id="ARBA00022989"/>
    </source>
</evidence>